<sequence length="395" mass="42783">MAVDTAETDDDVLGVVGQQFEEVAVVDDLDQQFLHVVRLVGVIRDQGVQRMIHAVGRIVGRRDRRLLAVVGRDEVHEAAQHGQRFDVVLEGQIGHTGLAGVGDGTAQFFGGHVLVGHGLHDFRTGHEHVGRVLDHEDEIGHRRAIHGTAGTGAHDHRNLRHDAGGHDVALENVGVAAQGSNAFLDTRTARIVQADHRGADLHRLVHDLADFLGVGFRQRAAEHSEILREDEDQTTIDGAIADHNAVARSLFGLIHAEVDATVLLEHVPFFEGTRIEQQLDAFAGRQLALLVLAVDTLLATAEAGQFTLLLKLADDVMHGKTPSMERVISVSDSRAAHTRRRPGSYVLLRRNGSARAGFPERADEGGNAGASRRRSVATSRPATGAGAWRRTRRSA</sequence>
<gene>
    <name evidence="2" type="ORF">SDC9_114691</name>
</gene>
<protein>
    <submittedName>
        <fullName evidence="2">Uncharacterized protein</fullName>
    </submittedName>
</protein>
<evidence type="ECO:0000313" key="2">
    <source>
        <dbReference type="EMBL" id="MPM67767.1"/>
    </source>
</evidence>
<organism evidence="2">
    <name type="scientific">bioreactor metagenome</name>
    <dbReference type="NCBI Taxonomy" id="1076179"/>
    <lineage>
        <taxon>unclassified sequences</taxon>
        <taxon>metagenomes</taxon>
        <taxon>ecological metagenomes</taxon>
    </lineage>
</organism>
<dbReference type="EMBL" id="VSSQ01021879">
    <property type="protein sequence ID" value="MPM67767.1"/>
    <property type="molecule type" value="Genomic_DNA"/>
</dbReference>
<accession>A0A645BRA7</accession>
<reference evidence="2" key="1">
    <citation type="submission" date="2019-08" db="EMBL/GenBank/DDBJ databases">
        <authorList>
            <person name="Kucharzyk K."/>
            <person name="Murdoch R.W."/>
            <person name="Higgins S."/>
            <person name="Loffler F."/>
        </authorList>
    </citation>
    <scope>NUCLEOTIDE SEQUENCE</scope>
</reference>
<dbReference type="AlphaFoldDB" id="A0A645BRA7"/>
<evidence type="ECO:0000256" key="1">
    <source>
        <dbReference type="SAM" id="MobiDB-lite"/>
    </source>
</evidence>
<proteinExistence type="predicted"/>
<feature type="region of interest" description="Disordered" evidence="1">
    <location>
        <begin position="356"/>
        <end position="395"/>
    </location>
</feature>
<comment type="caution">
    <text evidence="2">The sequence shown here is derived from an EMBL/GenBank/DDBJ whole genome shotgun (WGS) entry which is preliminary data.</text>
</comment>
<dbReference type="AntiFam" id="ANF00078">
    <property type="entry name" value="Shadow ORF (opposite pccB)"/>
</dbReference>
<name>A0A645BRA7_9ZZZZ</name>